<dbReference type="InterPro" id="IPR036890">
    <property type="entry name" value="HATPase_C_sf"/>
</dbReference>
<evidence type="ECO:0000313" key="3">
    <source>
        <dbReference type="EMBL" id="MDO6423524.1"/>
    </source>
</evidence>
<evidence type="ECO:0000313" key="4">
    <source>
        <dbReference type="Proteomes" id="UP001169760"/>
    </source>
</evidence>
<dbReference type="EMBL" id="JAUOPB010000010">
    <property type="protein sequence ID" value="MDO6423524.1"/>
    <property type="molecule type" value="Genomic_DNA"/>
</dbReference>
<reference evidence="3" key="1">
    <citation type="submission" date="2023-07" db="EMBL/GenBank/DDBJ databases">
        <title>Genome content predicts the carbon catabolic preferences of heterotrophic bacteria.</title>
        <authorList>
            <person name="Gralka M."/>
        </authorList>
    </citation>
    <scope>NUCLEOTIDE SEQUENCE</scope>
    <source>
        <strain evidence="3">I3M17_2</strain>
    </source>
</reference>
<keyword evidence="1" id="KW-0472">Membrane</keyword>
<dbReference type="Gene3D" id="3.30.565.10">
    <property type="entry name" value="Histidine kinase-like ATPase, C-terminal domain"/>
    <property type="match status" value="1"/>
</dbReference>
<comment type="caution">
    <text evidence="3">The sequence shown here is derived from an EMBL/GenBank/DDBJ whole genome shotgun (WGS) entry which is preliminary data.</text>
</comment>
<dbReference type="PANTHER" id="PTHR34220">
    <property type="entry name" value="SENSOR HISTIDINE KINASE YPDA"/>
    <property type="match status" value="1"/>
</dbReference>
<feature type="domain" description="Signal transduction histidine kinase internal region" evidence="2">
    <location>
        <begin position="134"/>
        <end position="211"/>
    </location>
</feature>
<sequence length="343" mass="37449">MQAVLALVLVGELLALALTLSDTGLRGFSWFVFGKVSFLVLWVVLVSAALLCPLRPWLAKQNSLVAGSVSYGLVLGVTLFFVLLGQFVMLGSVLADMEGIVTSMIISAVFAGVALRYFYLQQQLRNQQQAELLARFDALQSRIRPHFLFNSMNTIASLIAVDPETAERMVVNLSHLFRATLSESRLVPLKNELQLCKDYVAMEQLRLGKRLRMEWRCGAEVNDVSASQTIPSLLLQPLIENAIYHGIQPLPEGGDILVSVDVSDKTVTIVVTNPVSSPKTNQPASEIGAASSGNGLALANIRHRLNALYGSEGVVQVDKEDAVFTVTLRYPVQTNLPAKIKDN</sequence>
<evidence type="ECO:0000256" key="1">
    <source>
        <dbReference type="SAM" id="Phobius"/>
    </source>
</evidence>
<dbReference type="SUPFAM" id="SSF55874">
    <property type="entry name" value="ATPase domain of HSP90 chaperone/DNA topoisomerase II/histidine kinase"/>
    <property type="match status" value="1"/>
</dbReference>
<proteinExistence type="predicted"/>
<dbReference type="GO" id="GO:0000155">
    <property type="term" value="F:phosphorelay sensor kinase activity"/>
    <property type="evidence" value="ECO:0007669"/>
    <property type="project" value="InterPro"/>
</dbReference>
<keyword evidence="3" id="KW-0808">Transferase</keyword>
<dbReference type="PANTHER" id="PTHR34220:SF7">
    <property type="entry name" value="SENSOR HISTIDINE KINASE YPDA"/>
    <property type="match status" value="1"/>
</dbReference>
<dbReference type="RefSeq" id="WP_303493175.1">
    <property type="nucleotide sequence ID" value="NZ_JAUOPB010000010.1"/>
</dbReference>
<keyword evidence="1" id="KW-1133">Transmembrane helix</keyword>
<dbReference type="AlphaFoldDB" id="A0AAW7X7G0"/>
<accession>A0AAW7X7G0</accession>
<organism evidence="3 4">
    <name type="scientific">Saccharophagus degradans</name>
    <dbReference type="NCBI Taxonomy" id="86304"/>
    <lineage>
        <taxon>Bacteria</taxon>
        <taxon>Pseudomonadati</taxon>
        <taxon>Pseudomonadota</taxon>
        <taxon>Gammaproteobacteria</taxon>
        <taxon>Cellvibrionales</taxon>
        <taxon>Cellvibrionaceae</taxon>
        <taxon>Saccharophagus</taxon>
    </lineage>
</organism>
<protein>
    <submittedName>
        <fullName evidence="3">Histidine kinase</fullName>
    </submittedName>
</protein>
<dbReference type="InterPro" id="IPR010559">
    <property type="entry name" value="Sig_transdc_His_kin_internal"/>
</dbReference>
<feature type="transmembrane region" description="Helical" evidence="1">
    <location>
        <begin position="64"/>
        <end position="88"/>
    </location>
</feature>
<dbReference type="Pfam" id="PF06580">
    <property type="entry name" value="His_kinase"/>
    <property type="match status" value="1"/>
</dbReference>
<dbReference type="InterPro" id="IPR050640">
    <property type="entry name" value="Bact_2-comp_sensor_kinase"/>
</dbReference>
<evidence type="ECO:0000259" key="2">
    <source>
        <dbReference type="Pfam" id="PF06580"/>
    </source>
</evidence>
<feature type="transmembrane region" description="Helical" evidence="1">
    <location>
        <begin position="100"/>
        <end position="119"/>
    </location>
</feature>
<keyword evidence="3" id="KW-0418">Kinase</keyword>
<dbReference type="Proteomes" id="UP001169760">
    <property type="component" value="Unassembled WGS sequence"/>
</dbReference>
<name>A0AAW7X7G0_9GAMM</name>
<keyword evidence="1" id="KW-0812">Transmembrane</keyword>
<feature type="transmembrane region" description="Helical" evidence="1">
    <location>
        <begin position="31"/>
        <end position="52"/>
    </location>
</feature>
<gene>
    <name evidence="3" type="ORF">Q4521_13670</name>
</gene>
<dbReference type="GO" id="GO:0016020">
    <property type="term" value="C:membrane"/>
    <property type="evidence" value="ECO:0007669"/>
    <property type="project" value="InterPro"/>
</dbReference>